<proteinExistence type="predicted"/>
<evidence type="ECO:0000313" key="1">
    <source>
        <dbReference type="EMBL" id="EDL89019.1"/>
    </source>
</evidence>
<sequence length="17" mass="2008">MNSLQTEDTAIYFCTRD</sequence>
<dbReference type="InterPro" id="IPR036179">
    <property type="entry name" value="Ig-like_dom_sf"/>
</dbReference>
<reference evidence="2" key="1">
    <citation type="submission" date="2005-09" db="EMBL/GenBank/DDBJ databases">
        <authorList>
            <person name="Mural R.J."/>
            <person name="Li P.W."/>
            <person name="Adams M.D."/>
            <person name="Amanatides P.G."/>
            <person name="Baden-Tillson H."/>
            <person name="Barnstead M."/>
            <person name="Chin S.H."/>
            <person name="Dew I."/>
            <person name="Evans C.A."/>
            <person name="Ferriera S."/>
            <person name="Flanigan M."/>
            <person name="Fosler C."/>
            <person name="Glodek A."/>
            <person name="Gu Z."/>
            <person name="Holt R.A."/>
            <person name="Jennings D."/>
            <person name="Kraft C.L."/>
            <person name="Lu F."/>
            <person name="Nguyen T."/>
            <person name="Nusskern D.R."/>
            <person name="Pfannkoch C.M."/>
            <person name="Sitter C."/>
            <person name="Sutton G.G."/>
            <person name="Venter J.C."/>
            <person name="Wang Z."/>
            <person name="Woodage T."/>
            <person name="Zheng X.H."/>
            <person name="Zhong F."/>
        </authorList>
    </citation>
    <scope>NUCLEOTIDE SEQUENCE [LARGE SCALE GENOMIC DNA]</scope>
    <source>
        <strain>BN</strain>
        <strain evidence="2">Sprague-Dawley</strain>
    </source>
</reference>
<dbReference type="EMBL" id="CH474038">
    <property type="protein sequence ID" value="EDL89019.1"/>
    <property type="molecule type" value="Genomic_DNA"/>
</dbReference>
<dbReference type="AlphaFoldDB" id="A6KDF4"/>
<gene>
    <name evidence="1" type="ORF">rCG_21091</name>
</gene>
<organism evidence="1 2">
    <name type="scientific">Rattus norvegicus</name>
    <name type="common">Rat</name>
    <dbReference type="NCBI Taxonomy" id="10116"/>
    <lineage>
        <taxon>Eukaryota</taxon>
        <taxon>Metazoa</taxon>
        <taxon>Chordata</taxon>
        <taxon>Craniata</taxon>
        <taxon>Vertebrata</taxon>
        <taxon>Euteleostomi</taxon>
        <taxon>Mammalia</taxon>
        <taxon>Eutheria</taxon>
        <taxon>Euarchontoglires</taxon>
        <taxon>Glires</taxon>
        <taxon>Rodentia</taxon>
        <taxon>Myomorpha</taxon>
        <taxon>Muroidea</taxon>
        <taxon>Muridae</taxon>
        <taxon>Murinae</taxon>
        <taxon>Rattus</taxon>
    </lineage>
</organism>
<feature type="non-terminal residue" evidence="1">
    <location>
        <position position="17"/>
    </location>
</feature>
<evidence type="ECO:0000313" key="2">
    <source>
        <dbReference type="Proteomes" id="UP000234681"/>
    </source>
</evidence>
<dbReference type="SUPFAM" id="SSF48726">
    <property type="entry name" value="Immunoglobulin"/>
    <property type="match status" value="1"/>
</dbReference>
<dbReference type="Proteomes" id="UP000234681">
    <property type="component" value="Chromosome 6"/>
</dbReference>
<name>A6KDF4_RAT</name>
<protein>
    <submittedName>
        <fullName evidence="1">RCG21091</fullName>
    </submittedName>
</protein>
<accession>A6KDF4</accession>